<protein>
    <submittedName>
        <fullName evidence="2">Uncharacterized protein</fullName>
    </submittedName>
</protein>
<dbReference type="AlphaFoldDB" id="A0A024VF44"/>
<dbReference type="NCBIfam" id="TIGR01519">
    <property type="entry name" value="plasmod_dom_1"/>
    <property type="match status" value="1"/>
</dbReference>
<dbReference type="Pfam" id="PF09715">
    <property type="entry name" value="Plasmod_dom_1"/>
    <property type="match status" value="1"/>
</dbReference>
<organism evidence="2 3">
    <name type="scientific">Plasmodium falciparum Vietnam Oak-Knoll</name>
    <name type="common">FVO</name>
    <dbReference type="NCBI Taxonomy" id="1036723"/>
    <lineage>
        <taxon>Eukaryota</taxon>
        <taxon>Sar</taxon>
        <taxon>Alveolata</taxon>
        <taxon>Apicomplexa</taxon>
        <taxon>Aconoidasida</taxon>
        <taxon>Haemosporida</taxon>
        <taxon>Plasmodiidae</taxon>
        <taxon>Plasmodium</taxon>
        <taxon>Plasmodium (Laverania)</taxon>
    </lineage>
</organism>
<accession>A0A024VF44</accession>
<gene>
    <name evidence="2" type="ORF">PFFVO_00365</name>
</gene>
<dbReference type="InterPro" id="IPR006410">
    <property type="entry name" value="CHP01519_PLAF7"/>
</dbReference>
<feature type="region of interest" description="Disordered" evidence="1">
    <location>
        <begin position="46"/>
        <end position="75"/>
    </location>
</feature>
<proteinExistence type="predicted"/>
<dbReference type="Proteomes" id="UP000030690">
    <property type="component" value="Unassembled WGS sequence"/>
</dbReference>
<feature type="compositionally biased region" description="Basic and acidic residues" evidence="1">
    <location>
        <begin position="51"/>
        <end position="70"/>
    </location>
</feature>
<name>A0A024VF44_PLAFA</name>
<sequence length="209" mass="24474">MVNIIKKGRQDKFNKSIIKKYITNRTLTENNKKWYKKYIYTSIFSGNKNPQKREKKNEEENQKDNTKVDNDNNMENEMENHIDDSIDNPMDDSMNDKLEHNNSLEDSIKEYYTLTNPSVDEENKSFFKKLKLIMNILDDVHSDLLVNNNVTDGSIFSLELVPISLLLTKALTCPLIGTVTLSYITSRINFLNKYEGENIYTKHESKIFK</sequence>
<dbReference type="OrthoDB" id="378425at2759"/>
<evidence type="ECO:0000256" key="1">
    <source>
        <dbReference type="SAM" id="MobiDB-lite"/>
    </source>
</evidence>
<reference evidence="2 3" key="2">
    <citation type="submission" date="2013-02" db="EMBL/GenBank/DDBJ databases">
        <title>The Genome Sequence of Plasmodium falciparum Vietnam Oak-Knoll (FVO).</title>
        <authorList>
            <consortium name="The Broad Institute Genome Sequencing Platform"/>
            <consortium name="The Broad Institute Genome Sequencing Center for Infectious Disease"/>
            <person name="Neafsey D."/>
            <person name="Cheeseman I."/>
            <person name="Volkman S."/>
            <person name="Adams J."/>
            <person name="Walker B."/>
            <person name="Young S.K."/>
            <person name="Zeng Q."/>
            <person name="Gargeya S."/>
            <person name="Fitzgerald M."/>
            <person name="Haas B."/>
            <person name="Abouelleil A."/>
            <person name="Alvarado L."/>
            <person name="Arachchi H.M."/>
            <person name="Berlin A.M."/>
            <person name="Chapman S.B."/>
            <person name="Dewar J."/>
            <person name="Goldberg J."/>
            <person name="Griggs A."/>
            <person name="Gujja S."/>
            <person name="Hansen M."/>
            <person name="Howarth C."/>
            <person name="Imamovic A."/>
            <person name="Larimer J."/>
            <person name="McCowan C."/>
            <person name="Murphy C."/>
            <person name="Neiman D."/>
            <person name="Pearson M."/>
            <person name="Priest M."/>
            <person name="Roberts A."/>
            <person name="Saif S."/>
            <person name="Shea T."/>
            <person name="Sisk P."/>
            <person name="Sykes S."/>
            <person name="Wortman J."/>
            <person name="Nusbaum C."/>
            <person name="Birren B."/>
        </authorList>
    </citation>
    <scope>NUCLEOTIDE SEQUENCE [LARGE SCALE GENOMIC DNA]</scope>
    <source>
        <strain evidence="3">Vietnam Oak-Knoll (FVO)</strain>
    </source>
</reference>
<evidence type="ECO:0000313" key="2">
    <source>
        <dbReference type="EMBL" id="ETW20810.1"/>
    </source>
</evidence>
<reference evidence="2 3" key="1">
    <citation type="submission" date="2013-02" db="EMBL/GenBank/DDBJ databases">
        <title>The Genome Annotation of Plasmodium falciparum Vietnam Oak-Knoll (FVO).</title>
        <authorList>
            <consortium name="The Broad Institute Genome Sequencing Platform"/>
            <consortium name="The Broad Institute Genome Sequencing Center for Infectious Disease"/>
            <person name="Neafsey D."/>
            <person name="Hoffman S."/>
            <person name="Volkman S."/>
            <person name="Rosenthal P."/>
            <person name="Walker B."/>
            <person name="Young S.K."/>
            <person name="Zeng Q."/>
            <person name="Gargeya S."/>
            <person name="Fitzgerald M."/>
            <person name="Haas B."/>
            <person name="Abouelleil A."/>
            <person name="Allen A.W."/>
            <person name="Alvarado L."/>
            <person name="Arachchi H.M."/>
            <person name="Berlin A.M."/>
            <person name="Chapman S.B."/>
            <person name="Gainer-Dewar J."/>
            <person name="Goldberg J."/>
            <person name="Griggs A."/>
            <person name="Gujja S."/>
            <person name="Hansen M."/>
            <person name="Howarth C."/>
            <person name="Imamovic A."/>
            <person name="Ireland A."/>
            <person name="Larimer J."/>
            <person name="McCowan C."/>
            <person name="Murphy C."/>
            <person name="Pearson M."/>
            <person name="Poon T.W."/>
            <person name="Priest M."/>
            <person name="Roberts A."/>
            <person name="Saif S."/>
            <person name="Shea T."/>
            <person name="Sisk P."/>
            <person name="Sykes S."/>
            <person name="Wortman J."/>
            <person name="Nusbaum C."/>
            <person name="Birren B."/>
        </authorList>
    </citation>
    <scope>NUCLEOTIDE SEQUENCE [LARGE SCALE GENOMIC DNA]</scope>
    <source>
        <strain evidence="3">Vietnam Oak-Knoll (FVO)</strain>
    </source>
</reference>
<evidence type="ECO:0000313" key="3">
    <source>
        <dbReference type="Proteomes" id="UP000030690"/>
    </source>
</evidence>
<dbReference type="EMBL" id="KI925012">
    <property type="protein sequence ID" value="ETW20810.1"/>
    <property type="molecule type" value="Genomic_DNA"/>
</dbReference>